<reference evidence="2 3" key="1">
    <citation type="journal article" date="2019" name="Nat. Ecol. Evol.">
        <title>Megaphylogeny resolves global patterns of mushroom evolution.</title>
        <authorList>
            <person name="Varga T."/>
            <person name="Krizsan K."/>
            <person name="Foldi C."/>
            <person name="Dima B."/>
            <person name="Sanchez-Garcia M."/>
            <person name="Sanchez-Ramirez S."/>
            <person name="Szollosi G.J."/>
            <person name="Szarkandi J.G."/>
            <person name="Papp V."/>
            <person name="Albert L."/>
            <person name="Andreopoulos W."/>
            <person name="Angelini C."/>
            <person name="Antonin V."/>
            <person name="Barry K.W."/>
            <person name="Bougher N.L."/>
            <person name="Buchanan P."/>
            <person name="Buyck B."/>
            <person name="Bense V."/>
            <person name="Catcheside P."/>
            <person name="Chovatia M."/>
            <person name="Cooper J."/>
            <person name="Damon W."/>
            <person name="Desjardin D."/>
            <person name="Finy P."/>
            <person name="Geml J."/>
            <person name="Haridas S."/>
            <person name="Hughes K."/>
            <person name="Justo A."/>
            <person name="Karasinski D."/>
            <person name="Kautmanova I."/>
            <person name="Kiss B."/>
            <person name="Kocsube S."/>
            <person name="Kotiranta H."/>
            <person name="LaButti K.M."/>
            <person name="Lechner B.E."/>
            <person name="Liimatainen K."/>
            <person name="Lipzen A."/>
            <person name="Lukacs Z."/>
            <person name="Mihaltcheva S."/>
            <person name="Morgado L.N."/>
            <person name="Niskanen T."/>
            <person name="Noordeloos M.E."/>
            <person name="Ohm R.A."/>
            <person name="Ortiz-Santana B."/>
            <person name="Ovrebo C."/>
            <person name="Racz N."/>
            <person name="Riley R."/>
            <person name="Savchenko A."/>
            <person name="Shiryaev A."/>
            <person name="Soop K."/>
            <person name="Spirin V."/>
            <person name="Szebenyi C."/>
            <person name="Tomsovsky M."/>
            <person name="Tulloss R.E."/>
            <person name="Uehling J."/>
            <person name="Grigoriev I.V."/>
            <person name="Vagvolgyi C."/>
            <person name="Papp T."/>
            <person name="Martin F.M."/>
            <person name="Miettinen O."/>
            <person name="Hibbett D.S."/>
            <person name="Nagy L.G."/>
        </authorList>
    </citation>
    <scope>NUCLEOTIDE SEQUENCE [LARGE SCALE GENOMIC DNA]</scope>
    <source>
        <strain evidence="2 3">FP101781</strain>
    </source>
</reference>
<comment type="caution">
    <text evidence="2">The sequence shown here is derived from an EMBL/GenBank/DDBJ whole genome shotgun (WGS) entry which is preliminary data.</text>
</comment>
<accession>A0A4Y7T7S4</accession>
<keyword evidence="3" id="KW-1185">Reference proteome</keyword>
<proteinExistence type="predicted"/>
<evidence type="ECO:0000313" key="2">
    <source>
        <dbReference type="EMBL" id="TEB30051.1"/>
    </source>
</evidence>
<gene>
    <name evidence="2" type="ORF">FA13DRAFT_1689159</name>
</gene>
<evidence type="ECO:0000313" key="3">
    <source>
        <dbReference type="Proteomes" id="UP000298030"/>
    </source>
</evidence>
<dbReference type="OrthoDB" id="2011702at2759"/>
<name>A0A4Y7T7S4_COPMI</name>
<evidence type="ECO:0008006" key="4">
    <source>
        <dbReference type="Google" id="ProtNLM"/>
    </source>
</evidence>
<dbReference type="AlphaFoldDB" id="A0A4Y7T7S4"/>
<organism evidence="2 3">
    <name type="scientific">Coprinellus micaceus</name>
    <name type="common">Glistening ink-cap mushroom</name>
    <name type="synonym">Coprinus micaceus</name>
    <dbReference type="NCBI Taxonomy" id="71717"/>
    <lineage>
        <taxon>Eukaryota</taxon>
        <taxon>Fungi</taxon>
        <taxon>Dikarya</taxon>
        <taxon>Basidiomycota</taxon>
        <taxon>Agaricomycotina</taxon>
        <taxon>Agaricomycetes</taxon>
        <taxon>Agaricomycetidae</taxon>
        <taxon>Agaricales</taxon>
        <taxon>Agaricineae</taxon>
        <taxon>Psathyrellaceae</taxon>
        <taxon>Coprinellus</taxon>
    </lineage>
</organism>
<dbReference type="EMBL" id="QPFP01000024">
    <property type="protein sequence ID" value="TEB30051.1"/>
    <property type="molecule type" value="Genomic_DNA"/>
</dbReference>
<dbReference type="Proteomes" id="UP000298030">
    <property type="component" value="Unassembled WGS sequence"/>
</dbReference>
<sequence length="1165" mass="129574">MPQLLWWGTLTPQGESNLAALRFEKPMRISSIRIFPKDAQPFKEAPDVVSETQPDAFFIDIYFNAQYMGSGAPPPGQQRPPNALVPTRLAYVGSETNFQMDMGSEYATRLMIVKGSYDAVSLAIYGEIVVKEEEKEREELRYVPKVLHVAEPIPLSKALDLANSSKPTRLADQLLSIASEGVDLSLAARLIFCFKPPDEYWDDSDFPHLYADLENTDDDFDLESVVNSVKKRPVQDTVAAEAYTILANRLNDFIGPKDANQAYHFAELLSICAPQHPDMARTVIEQISMDTIFDATTVDKEETINWILDACTNRDIATHIVEDQPLLELFESLAKDDKASAYTQTTAKRIVERVKGWKTFQKCLADEEQDYVSCVKFLKDVLIEENSTGIWLSCMVLNSDLFEALVKIESPTATLPPPLFRSEALAVSHGEFLAFIRGLVGVLGVLTAWAWADSLPYDACRERALAILNVWQSVDGYDNIVNQLLQLRQLTKRLGWIIEDNDPPRKSGMLAEQVLSRLAEDTVMNLRPAFIETVLKLKEPLFVISENERLAMRKNALVAQDGLAGAVEEVLYTSQRPLSLRRLRTLRVSMALIRKDIEGEEGELQVLKRFWEGDAHGLVVRLVELLVDIADDVGSHFELRQADRVDHTHISLLFETATDLLRLIEVVVGSYPLTSRSIRSLTSAIADLYTCADSSNAVFAQGSDACTSGSEARQACLDVVQILVGPGVATETGSLAALTIFRTLLVHAASPNDHDPVHKLLQVFAIIDHLLPYPHDEDMEVSEPSHWVTSVLPKSLHDITTFFKLLDLDNRLHLFRRLVTLDAGVIGIGEWLLGEEMKGWSETLRDLESPGLTEEYRLVLQHQVVASIEFTLDLVKPESTLAAWYYSSVPSDPEMSSLLHKVLGAILEGHYFSLSLSRLVQSFATTSGDFDSELRLTILLLILRNARVDPTLPGAIDFLLPILRGLSVDAIDAETFTLELSLALSSYAAHSATLDKDTADVLIQTLQWCLEQESSSYRILRCLKIADFQSLCDSLLASDAEKESAVSEIRTKFSLDEDKDFSTPPTELPTERLQLPVNALQDLLEPPQELERPSTPRAGNKTPDILGTIISPPTAVLRSPAATGLTKKYTNDDFRALRQVPSARLNTSRLPSMHVDVGISGHLTS</sequence>
<evidence type="ECO:0000256" key="1">
    <source>
        <dbReference type="SAM" id="MobiDB-lite"/>
    </source>
</evidence>
<dbReference type="STRING" id="71717.A0A4Y7T7S4"/>
<feature type="region of interest" description="Disordered" evidence="1">
    <location>
        <begin position="1087"/>
        <end position="1106"/>
    </location>
</feature>
<protein>
    <recommendedName>
        <fullName evidence="4">Virilizer N-terminal domain-containing protein</fullName>
    </recommendedName>
</protein>